<reference evidence="3" key="1">
    <citation type="submission" date="2021-05" db="EMBL/GenBank/DDBJ databases">
        <title>The genome of the haptophyte Pavlova lutheri (Diacronema luteri, Pavlovales) - a model for lipid biosynthesis in eukaryotic algae.</title>
        <authorList>
            <person name="Hulatt C.J."/>
            <person name="Posewitz M.C."/>
        </authorList>
    </citation>
    <scope>NUCLEOTIDE SEQUENCE</scope>
    <source>
        <strain evidence="3">NIVA-4/92</strain>
    </source>
</reference>
<feature type="domain" description="Tr-type G" evidence="2">
    <location>
        <begin position="147"/>
        <end position="394"/>
    </location>
</feature>
<name>A0A8J5XP44_DIALT</name>
<evidence type="ECO:0000313" key="3">
    <source>
        <dbReference type="EMBL" id="KAG8468853.1"/>
    </source>
</evidence>
<dbReference type="GO" id="GO:0005525">
    <property type="term" value="F:GTP binding"/>
    <property type="evidence" value="ECO:0007669"/>
    <property type="project" value="InterPro"/>
</dbReference>
<feature type="region of interest" description="Disordered" evidence="1">
    <location>
        <begin position="442"/>
        <end position="481"/>
    </location>
</feature>
<dbReference type="PANTHER" id="PTHR43721:SF9">
    <property type="entry name" value="GTP-BINDING PROTEIN 1"/>
    <property type="match status" value="1"/>
</dbReference>
<evidence type="ECO:0000259" key="2">
    <source>
        <dbReference type="Pfam" id="PF00009"/>
    </source>
</evidence>
<dbReference type="PANTHER" id="PTHR43721">
    <property type="entry name" value="ELONGATION FACTOR TU-RELATED"/>
    <property type="match status" value="1"/>
</dbReference>
<dbReference type="Proteomes" id="UP000751190">
    <property type="component" value="Unassembled WGS sequence"/>
</dbReference>
<dbReference type="Pfam" id="PF00009">
    <property type="entry name" value="GTP_EFTU"/>
    <property type="match status" value="1"/>
</dbReference>
<proteinExistence type="predicted"/>
<feature type="compositionally biased region" description="Basic and acidic residues" evidence="1">
    <location>
        <begin position="463"/>
        <end position="475"/>
    </location>
</feature>
<feature type="compositionally biased region" description="Low complexity" evidence="1">
    <location>
        <begin position="599"/>
        <end position="618"/>
    </location>
</feature>
<gene>
    <name evidence="3" type="ORF">KFE25_007371</name>
</gene>
<accession>A0A8J5XP44</accession>
<evidence type="ECO:0000256" key="1">
    <source>
        <dbReference type="SAM" id="MobiDB-lite"/>
    </source>
</evidence>
<feature type="compositionally biased region" description="Low complexity" evidence="1">
    <location>
        <begin position="511"/>
        <end position="527"/>
    </location>
</feature>
<dbReference type="GO" id="GO:0003746">
    <property type="term" value="F:translation elongation factor activity"/>
    <property type="evidence" value="ECO:0007669"/>
    <property type="project" value="TreeGrafter"/>
</dbReference>
<evidence type="ECO:0000313" key="4">
    <source>
        <dbReference type="Proteomes" id="UP000751190"/>
    </source>
</evidence>
<sequence length="934" mass="94090">MEHGTQERAPRELVLERESDEGNVEYKLKLLRPSASRFEQLVTQLKFRLEEGGGEALYEIGVADSGRAPGLTADELDDSLRTLRAMCARLGVRMTVLRTRAVPACGGGGANVAANAPCSCCEVLVQDIAPVSACSPAGALPCFAEVRVAVLGDFQCGKTTLVGVITHGLLDDGRGAARVGVLRHVHELQSGSTSSVATRILQFDAAAPAASAPPAEHAPCARAPAAAGEPRAAAPAAPPHVVSLVDLCGASRYFKTTVSGLTRQAPDYAALVVAADAGRTRTCATHDALARALQARLFYVVTKADRGAEAVARACTQLEVALADARPRARLVRVASAADAVSAARALGGGGGDGGGDGGGEPTAGSALIAPLLTVSSVSGEGIDLLRRFLQHLPQRGHWAERAACDAVFSIHHVFAAAGGSAKGSGAARAWASAHAANGEDAAGAGGGGGGHRRRRAGASAHARGDGDGDGERGNAELSTSAPADVFARAAERRAGYAPPTLDVRPRSGTGANASRARGAHGSAAAGARGGRARSRREADECGFFGSASDEEGDGGFFGVADAMGALGRGCDGGGWPFETAAIDSVVGEPATRGATCGASTSASTSTSASASASAASARVEIAERARRCSPPPSSASSAAEPLGAPLARGRAAGAVGSQSAAAPLRLNRRTSECSASDVTLGAPTRTRGAILAGTLVRGRLHSERATVRAARGARVPAGAAGCGNGGERCGSAPTTRAAGASAGDASADLEPMLLGPDASGRFVPVSVRALHAKGGPVAAVSAGESASLHVQPPHDLVPRRGMVVVAQSLAPRVCTELDARVALISLPCTMAVGSQLVLHCLALTRPVLLVALLDGCLAEGSCALMRLRFVYGAEFVLQGAHVVIWDSARALPVAAREGGGGAESCAEQRRAIGVGTAVALSHREDEEDKRAGR</sequence>
<dbReference type="SUPFAM" id="SSF52540">
    <property type="entry name" value="P-loop containing nucleoside triphosphate hydrolases"/>
    <property type="match status" value="1"/>
</dbReference>
<dbReference type="GO" id="GO:0003924">
    <property type="term" value="F:GTPase activity"/>
    <property type="evidence" value="ECO:0007669"/>
    <property type="project" value="InterPro"/>
</dbReference>
<dbReference type="InterPro" id="IPR000795">
    <property type="entry name" value="T_Tr_GTP-bd_dom"/>
</dbReference>
<protein>
    <recommendedName>
        <fullName evidence="2">Tr-type G domain-containing protein</fullName>
    </recommendedName>
</protein>
<organism evidence="3 4">
    <name type="scientific">Diacronema lutheri</name>
    <name type="common">Unicellular marine alga</name>
    <name type="synonym">Monochrysis lutheri</name>
    <dbReference type="NCBI Taxonomy" id="2081491"/>
    <lineage>
        <taxon>Eukaryota</taxon>
        <taxon>Haptista</taxon>
        <taxon>Haptophyta</taxon>
        <taxon>Pavlovophyceae</taxon>
        <taxon>Pavlovales</taxon>
        <taxon>Pavlovaceae</taxon>
        <taxon>Diacronema</taxon>
    </lineage>
</organism>
<comment type="caution">
    <text evidence="3">The sequence shown here is derived from an EMBL/GenBank/DDBJ whole genome shotgun (WGS) entry which is preliminary data.</text>
</comment>
<dbReference type="InterPro" id="IPR027417">
    <property type="entry name" value="P-loop_NTPase"/>
</dbReference>
<feature type="region of interest" description="Disordered" evidence="1">
    <location>
        <begin position="720"/>
        <end position="744"/>
    </location>
</feature>
<dbReference type="InterPro" id="IPR050055">
    <property type="entry name" value="EF-Tu_GTPase"/>
</dbReference>
<dbReference type="OrthoDB" id="248233at2759"/>
<feature type="region of interest" description="Disordered" evidence="1">
    <location>
        <begin position="591"/>
        <end position="642"/>
    </location>
</feature>
<dbReference type="EMBL" id="JAGTXO010000003">
    <property type="protein sequence ID" value="KAG8468853.1"/>
    <property type="molecule type" value="Genomic_DNA"/>
</dbReference>
<feature type="region of interest" description="Disordered" evidence="1">
    <location>
        <begin position="497"/>
        <end position="536"/>
    </location>
</feature>
<dbReference type="AlphaFoldDB" id="A0A8J5XP44"/>
<keyword evidence="4" id="KW-1185">Reference proteome</keyword>
<dbReference type="Gene3D" id="3.40.50.300">
    <property type="entry name" value="P-loop containing nucleotide triphosphate hydrolases"/>
    <property type="match status" value="1"/>
</dbReference>